<dbReference type="GO" id="GO:0005576">
    <property type="term" value="C:extracellular region"/>
    <property type="evidence" value="ECO:0007669"/>
    <property type="project" value="UniProtKB-SubCell"/>
</dbReference>
<dbReference type="Pfam" id="PF13457">
    <property type="entry name" value="GW"/>
    <property type="match status" value="10"/>
</dbReference>
<evidence type="ECO:0000256" key="3">
    <source>
        <dbReference type="ARBA" id="ARBA00022729"/>
    </source>
</evidence>
<evidence type="ECO:0000259" key="8">
    <source>
        <dbReference type="PROSITE" id="PS51781"/>
    </source>
</evidence>
<dbReference type="Pfam" id="PF08239">
    <property type="entry name" value="SH3_3"/>
    <property type="match status" value="1"/>
</dbReference>
<organism evidence="9 10">
    <name type="scientific">Perspicuibacillus lycopersici</name>
    <dbReference type="NCBI Taxonomy" id="1325689"/>
    <lineage>
        <taxon>Bacteria</taxon>
        <taxon>Bacillati</taxon>
        <taxon>Bacillota</taxon>
        <taxon>Bacilli</taxon>
        <taxon>Bacillales</taxon>
        <taxon>Bacillaceae</taxon>
        <taxon>Perspicuibacillus</taxon>
    </lineage>
</organism>
<dbReference type="GO" id="GO:0071555">
    <property type="term" value="P:cell wall organization"/>
    <property type="evidence" value="ECO:0007669"/>
    <property type="project" value="UniProtKB-KW"/>
</dbReference>
<proteinExistence type="predicted"/>
<name>A0AAE3ITN6_9BACI</name>
<evidence type="ECO:0000256" key="5">
    <source>
        <dbReference type="ARBA" id="ARBA00023316"/>
    </source>
</evidence>
<accession>A0AAE3ITN6</accession>
<evidence type="ECO:0000313" key="10">
    <source>
        <dbReference type="Proteomes" id="UP001209318"/>
    </source>
</evidence>
<dbReference type="Gene3D" id="2.30.30.170">
    <property type="match status" value="12"/>
</dbReference>
<reference evidence="9" key="1">
    <citation type="submission" date="2022-10" db="EMBL/GenBank/DDBJ databases">
        <title>Description of Fervidibacillus gen. nov. in the family Fervidibacillaceae fam. nov. with two species, Fervidibacillus albus sp. nov., and Fervidibacillus halotolerans sp. nov., isolated from tidal flat sediments.</title>
        <authorList>
            <person name="Kwon K.K."/>
            <person name="Yang S.-H."/>
        </authorList>
    </citation>
    <scope>NUCLEOTIDE SEQUENCE</scope>
    <source>
        <strain evidence="9">JCM 19140</strain>
    </source>
</reference>
<dbReference type="Proteomes" id="UP001209318">
    <property type="component" value="Unassembled WGS sequence"/>
</dbReference>
<evidence type="ECO:0000256" key="4">
    <source>
        <dbReference type="ARBA" id="ARBA00022801"/>
    </source>
</evidence>
<dbReference type="AlphaFoldDB" id="A0AAE3ITN6"/>
<dbReference type="RefSeq" id="WP_263072475.1">
    <property type="nucleotide sequence ID" value="NZ_JAOUSF010000002.1"/>
</dbReference>
<dbReference type="InterPro" id="IPR003646">
    <property type="entry name" value="SH3-like_bac-type"/>
</dbReference>
<dbReference type="InterPro" id="IPR038200">
    <property type="entry name" value="GW_dom_sf"/>
</dbReference>
<dbReference type="InterPro" id="IPR002901">
    <property type="entry name" value="MGlyc_endo_b_GlcNAc-like_dom"/>
</dbReference>
<evidence type="ECO:0000256" key="6">
    <source>
        <dbReference type="SAM" id="SignalP"/>
    </source>
</evidence>
<keyword evidence="10" id="KW-1185">Reference proteome</keyword>
<dbReference type="Pfam" id="PF01832">
    <property type="entry name" value="Glucosaminidase"/>
    <property type="match status" value="1"/>
</dbReference>
<evidence type="ECO:0000313" key="9">
    <source>
        <dbReference type="EMBL" id="MCU9613266.1"/>
    </source>
</evidence>
<sequence length="1266" mass="140634">MRKRIILSFFAILLFSSLVANVAFAEGTVSQTNGENVVVQSSVVETPTNRLGKINASTVRIYSDLNNLNQYRTAGSAYADHVYYIDKQATVNNTIYYSINTEPTSGVVGWVKSSDLTSYSYEVTSENTFTLYLKGTGWAYTDPWGGDKDATFKSLTTYKGQPFKVTQTMDVGGNNWYRGTISGKTVYIHANNVTKATESSTSRLGKFKNQSGKIYQDITDFNHYTTIGSGYADYVYYIKKQVTINDQTYYLISRKPSATEGIVGWVNANDLTTNPYEETSTETFTLYLTGSGWAYTEPWGGNVDAIFKSLTAYQGQPFQVTQTLNIANNNWYRGTINGKTVYIHSNNVVSIQESSTSQLGKYKNKDVRIYQNLASLSSYKTAGTGYADHVYYIKKQATRNGVTYYLLSTKPSATEGIVGWVKASDLTTNPYEEKSNQTFTLYLTGTGWAYSQPWGGNKDAIFKNLTSYGGNKFQVTQTLDIGNNDWYRGTINGQTVYIHSNNVVSIEESAVNRLGKYKNKDVRIYQNLATLSSYTTAGTGYADHVYYIKKQASRNGVIYYLLSTKPSATEGVVGWVKASDLTSNPYEEKNNQSFTLYLTGTGWAYTQPWGGNTDAIFKDLTSYKGQAFQVTQTLDIGNNDWYRGTINGQTVYIHSNNVATVYETSVSRLGKYTNANVRIYRNLTDQNTFTIAGSGYADYVYYIQSQAKYNGATYYLLSREPSTTQGVVGWVKASDITSYEYKVISSERKTLYLTGSGWAYTEPWGGNMDATFKNLSGYINQAFPIDQVLDIGNNTWYRGKINGQTVYIHSNNVKNTVESSVTRLGKFKNATAKIYGNLNNLGSYSVVGSNYGDHVYYINKQAKLNEENYYLLSREPNIMIGWVKASDLTSYSLTTVSGSQKVFYLKGTGWAYTDPWGGEKDVVFTNLTNDQGDVFIADLTLDVGGNTWYRGKINGVTVYIHSNNVGADSIINKAYDVKLSEALAMQMSLTLKPQTDQNYAYVSKDYIVNGRVVLTSGTLNVRTGPGGQYKAIGSLKNGDIVRVIATAGDWYAIEFNHNTWVDAIQADVLYYLNPLNFINDPIQRFQFLDLAQPSDATVSQLNAYLAGKGILSNMGQAFIDAANQNGINDLYLISHAVLETGNGKSPLANGVMYNGVKVYNMYGIGAVDGDAENGGAKTAYENGWTTPYKAIVGGARFIGTNYIKAGQNTIYEMRWNPAGMEKYGYATHQYASDIGWASKQLSTMYNLYQQLGIINVKLEIPVYKAE</sequence>
<feature type="chain" id="PRO_5042118145" evidence="6">
    <location>
        <begin position="26"/>
        <end position="1266"/>
    </location>
</feature>
<keyword evidence="5" id="KW-0961">Cell wall biogenesis/degradation</keyword>
<dbReference type="Gene3D" id="2.30.30.40">
    <property type="entry name" value="SH3 Domains"/>
    <property type="match status" value="1"/>
</dbReference>
<comment type="caution">
    <text evidence="9">The sequence shown here is derived from an EMBL/GenBank/DDBJ whole genome shotgun (WGS) entry which is preliminary data.</text>
</comment>
<evidence type="ECO:0000256" key="1">
    <source>
        <dbReference type="ARBA" id="ARBA00004613"/>
    </source>
</evidence>
<feature type="domain" description="GW" evidence="7">
    <location>
        <begin position="44"/>
        <end position="121"/>
    </location>
</feature>
<dbReference type="SMART" id="SM00047">
    <property type="entry name" value="LYZ2"/>
    <property type="match status" value="1"/>
</dbReference>
<dbReference type="PROSITE" id="PS51781">
    <property type="entry name" value="SH3B"/>
    <property type="match status" value="1"/>
</dbReference>
<protein>
    <submittedName>
        <fullName evidence="9">GW dipeptide domain-containing protein</fullName>
    </submittedName>
</protein>
<dbReference type="GO" id="GO:0004040">
    <property type="term" value="F:amidase activity"/>
    <property type="evidence" value="ECO:0007669"/>
    <property type="project" value="InterPro"/>
</dbReference>
<dbReference type="Gene3D" id="1.10.530.10">
    <property type="match status" value="1"/>
</dbReference>
<keyword evidence="2" id="KW-0964">Secreted</keyword>
<dbReference type="InterPro" id="IPR025987">
    <property type="entry name" value="GW_dom"/>
</dbReference>
<gene>
    <name evidence="9" type="ORF">OEV98_06830</name>
</gene>
<comment type="subcellular location">
    <subcellularLocation>
        <location evidence="1">Secreted</location>
    </subcellularLocation>
</comment>
<evidence type="ECO:0000256" key="2">
    <source>
        <dbReference type="ARBA" id="ARBA00022525"/>
    </source>
</evidence>
<dbReference type="SMART" id="SM00287">
    <property type="entry name" value="SH3b"/>
    <property type="match status" value="2"/>
</dbReference>
<evidence type="ECO:0000259" key="7">
    <source>
        <dbReference type="PROSITE" id="PS51780"/>
    </source>
</evidence>
<feature type="domain" description="SH3b" evidence="8">
    <location>
        <begin position="1003"/>
        <end position="1070"/>
    </location>
</feature>
<dbReference type="EMBL" id="JAOUSF010000002">
    <property type="protein sequence ID" value="MCU9613266.1"/>
    <property type="molecule type" value="Genomic_DNA"/>
</dbReference>
<keyword evidence="3 6" id="KW-0732">Signal</keyword>
<keyword evidence="4" id="KW-0378">Hydrolase</keyword>
<feature type="signal peptide" evidence="6">
    <location>
        <begin position="1"/>
        <end position="25"/>
    </location>
</feature>
<dbReference type="PROSITE" id="PS51780">
    <property type="entry name" value="GW"/>
    <property type="match status" value="1"/>
</dbReference>
<dbReference type="SUPFAM" id="SSF82057">
    <property type="entry name" value="Prokaryotic SH3-related domain"/>
    <property type="match status" value="2"/>
</dbReference>